<dbReference type="RefSeq" id="WP_031622694.1">
    <property type="nucleotide sequence ID" value="NZ_MYAT01000051.1"/>
</dbReference>
<name>A0A3V2Y6W6_SALNE</name>
<dbReference type="EMBL" id="AALGZK010000020">
    <property type="protein sequence ID" value="ECZ5439931.1"/>
    <property type="molecule type" value="Genomic_DNA"/>
</dbReference>
<evidence type="ECO:0000259" key="1">
    <source>
        <dbReference type="Pfam" id="PF04606"/>
    </source>
</evidence>
<sequence length="109" mass="12112">MSAKRLKYHRFPTSGAMDMRVMKVYCPVCEARAVIKKTARKHKELSDLYCACTDVECGHTFVMNMTFSHTISPSAKSSDALIATICNSLDMQQKQLMLKFLGQDGTAAA</sequence>
<organism evidence="3">
    <name type="scientific">Salmonella newport</name>
    <dbReference type="NCBI Taxonomy" id="108619"/>
    <lineage>
        <taxon>Bacteria</taxon>
        <taxon>Pseudomonadati</taxon>
        <taxon>Pseudomonadota</taxon>
        <taxon>Gammaproteobacteria</taxon>
        <taxon>Enterobacterales</taxon>
        <taxon>Enterobacteriaceae</taxon>
        <taxon>Salmonella</taxon>
    </lineage>
</organism>
<dbReference type="AlphaFoldDB" id="A0A3V2Y6W6"/>
<comment type="caution">
    <text evidence="3">The sequence shown here is derived from an EMBL/GenBank/DDBJ whole genome shotgun (WGS) entry which is preliminary data.</text>
</comment>
<evidence type="ECO:0000313" key="3">
    <source>
        <dbReference type="EMBL" id="ECZ5439931.1"/>
    </source>
</evidence>
<accession>A0A3V2Y6W6</accession>
<dbReference type="Pfam" id="PF04606">
    <property type="entry name" value="Ogr_Delta"/>
    <property type="match status" value="1"/>
</dbReference>
<proteinExistence type="predicted"/>
<dbReference type="InterPro" id="IPR007684">
    <property type="entry name" value="Znf_Ogr/Delta"/>
</dbReference>
<reference evidence="2" key="1">
    <citation type="submission" date="2018-06" db="EMBL/GenBank/DDBJ databases">
        <authorList>
            <person name="Ashton P.M."/>
            <person name="Dallman T."/>
            <person name="Nair S."/>
            <person name="De Pinna E."/>
            <person name="Peters T."/>
            <person name="Grant K."/>
        </authorList>
    </citation>
    <scope>NUCLEOTIDE SEQUENCE</scope>
    <source>
        <strain evidence="2">250711</strain>
    </source>
</reference>
<dbReference type="EMBL" id="AAHKGI010000019">
    <property type="protein sequence ID" value="EBX1174031.1"/>
    <property type="molecule type" value="Genomic_DNA"/>
</dbReference>
<reference evidence="3" key="2">
    <citation type="submission" date="2018-07" db="EMBL/GenBank/DDBJ databases">
        <authorList>
            <consortium name="GenomeTrakr network: Whole genome sequencing for foodborne pathogen traceback"/>
        </authorList>
    </citation>
    <scope>NUCLEOTIDE SEQUENCE</scope>
    <source>
        <strain evidence="3">FDA00000095</strain>
    </source>
</reference>
<protein>
    <submittedName>
        <fullName evidence="3">Ogr/Delta-like zinc finger family protein</fullName>
    </submittedName>
    <submittedName>
        <fullName evidence="2">Transcriptional regulator</fullName>
    </submittedName>
</protein>
<gene>
    <name evidence="3" type="ORF">AHQ57_22730</name>
    <name evidence="2" type="ORF">DQ066_22245</name>
</gene>
<evidence type="ECO:0000313" key="2">
    <source>
        <dbReference type="EMBL" id="EBX1174031.1"/>
    </source>
</evidence>
<feature type="domain" description="Zinc finger Ogr/Delta-type" evidence="1">
    <location>
        <begin position="26"/>
        <end position="71"/>
    </location>
</feature>